<dbReference type="Pfam" id="PF07690">
    <property type="entry name" value="MFS_1"/>
    <property type="match status" value="1"/>
</dbReference>
<comment type="caution">
    <text evidence="8">The sequence shown here is derived from an EMBL/GenBank/DDBJ whole genome shotgun (WGS) entry which is preliminary data.</text>
</comment>
<dbReference type="SUPFAM" id="SSF103473">
    <property type="entry name" value="MFS general substrate transporter"/>
    <property type="match status" value="1"/>
</dbReference>
<evidence type="ECO:0000313" key="8">
    <source>
        <dbReference type="EMBL" id="RDI97431.1"/>
    </source>
</evidence>
<dbReference type="GO" id="GO:0022857">
    <property type="term" value="F:transmembrane transporter activity"/>
    <property type="evidence" value="ECO:0007669"/>
    <property type="project" value="InterPro"/>
</dbReference>
<evidence type="ECO:0000256" key="5">
    <source>
        <dbReference type="ARBA" id="ARBA00023136"/>
    </source>
</evidence>
<evidence type="ECO:0000256" key="2">
    <source>
        <dbReference type="ARBA" id="ARBA00022475"/>
    </source>
</evidence>
<keyword evidence="4 6" id="KW-1133">Transmembrane helix</keyword>
<feature type="transmembrane region" description="Helical" evidence="6">
    <location>
        <begin position="397"/>
        <end position="419"/>
    </location>
</feature>
<dbReference type="PANTHER" id="PTHR43124:SF3">
    <property type="entry name" value="CHLORAMPHENICOL EFFLUX PUMP RV0191"/>
    <property type="match status" value="1"/>
</dbReference>
<dbReference type="Gene3D" id="1.20.1250.20">
    <property type="entry name" value="MFS general substrate transporter like domains"/>
    <property type="match status" value="2"/>
</dbReference>
<keyword evidence="9" id="KW-1185">Reference proteome</keyword>
<comment type="subcellular location">
    <subcellularLocation>
        <location evidence="1">Cell membrane</location>
        <topology evidence="1">Multi-pass membrane protein</topology>
    </subcellularLocation>
</comment>
<dbReference type="PANTHER" id="PTHR43124">
    <property type="entry name" value="PURINE EFFLUX PUMP PBUE"/>
    <property type="match status" value="1"/>
</dbReference>
<evidence type="ECO:0000256" key="4">
    <source>
        <dbReference type="ARBA" id="ARBA00022989"/>
    </source>
</evidence>
<keyword evidence="2" id="KW-1003">Cell membrane</keyword>
<feature type="transmembrane region" description="Helical" evidence="6">
    <location>
        <begin position="58"/>
        <end position="79"/>
    </location>
</feature>
<sequence length="428" mass="45439">MALRNLTMEAATPSVQQGGARAWGVWCIAVAFVSYYFSFQTGYSIVNANVQKDVGLSVAQVGHIAALYTWVLAACQFLSGPLFDRLGARSVLLPAMVLVTLGVFTFANANSFGMLLVAQACVALGSCTGFVGAGYIGGTWFGWHKFSFMFGLVQFAASMLAVFTQNLLTLALSVLPWRTLFNGAGMGGVVLLGIAMVWLRDANTVTVPAGQTFGALLLSIPRSLAKVAKVPHVWAAAAFGALCFGVLLSLGVVWGPKLMTIRGFGRESANLASSLLWLGLAVGSFTIPWISDRVQRRKLPVLIGLAVQMFALVLLLYVPTKSSTFDMLLCFTFGLGNAVHMLAFSTAADVVAQQYIGTSAAMINGMFSIIGGVMISRPGMRAGLGLEQGLTPATLELAQFAGRPLMAGLCLALIIALIMRETYPARRH</sequence>
<feature type="transmembrane region" description="Helical" evidence="6">
    <location>
        <begin position="355"/>
        <end position="377"/>
    </location>
</feature>
<evidence type="ECO:0000256" key="1">
    <source>
        <dbReference type="ARBA" id="ARBA00004651"/>
    </source>
</evidence>
<feature type="transmembrane region" description="Helical" evidence="6">
    <location>
        <begin position="148"/>
        <end position="168"/>
    </location>
</feature>
<evidence type="ECO:0000256" key="6">
    <source>
        <dbReference type="SAM" id="Phobius"/>
    </source>
</evidence>
<dbReference type="GO" id="GO:0005886">
    <property type="term" value="C:plasma membrane"/>
    <property type="evidence" value="ECO:0007669"/>
    <property type="project" value="UniProtKB-SubCell"/>
</dbReference>
<dbReference type="PROSITE" id="PS50850">
    <property type="entry name" value="MFS"/>
    <property type="match status" value="1"/>
</dbReference>
<feature type="transmembrane region" description="Helical" evidence="6">
    <location>
        <begin position="180"/>
        <end position="199"/>
    </location>
</feature>
<accession>A0A370K448</accession>
<organism evidence="8 9">
    <name type="scientific">Dyella solisilvae</name>
    <dbReference type="NCBI Taxonomy" id="1920168"/>
    <lineage>
        <taxon>Bacteria</taxon>
        <taxon>Pseudomonadati</taxon>
        <taxon>Pseudomonadota</taxon>
        <taxon>Gammaproteobacteria</taxon>
        <taxon>Lysobacterales</taxon>
        <taxon>Rhodanobacteraceae</taxon>
        <taxon>Dyella</taxon>
    </lineage>
</organism>
<reference evidence="8 9" key="1">
    <citation type="submission" date="2018-07" db="EMBL/GenBank/DDBJ databases">
        <title>Dyella solisilvae sp. nov., isolated from the pine and broad-leaved mixed forest soil.</title>
        <authorList>
            <person name="Gao Z."/>
            <person name="Qiu L."/>
        </authorList>
    </citation>
    <scope>NUCLEOTIDE SEQUENCE [LARGE SCALE GENOMIC DNA]</scope>
    <source>
        <strain evidence="8 9">DHG54</strain>
    </source>
</reference>
<evidence type="ECO:0000259" key="7">
    <source>
        <dbReference type="PROSITE" id="PS50850"/>
    </source>
</evidence>
<gene>
    <name evidence="8" type="ORF">DVT68_16930</name>
</gene>
<dbReference type="Proteomes" id="UP000254711">
    <property type="component" value="Unassembled WGS sequence"/>
</dbReference>
<feature type="transmembrane region" description="Helical" evidence="6">
    <location>
        <begin position="20"/>
        <end position="37"/>
    </location>
</feature>
<feature type="transmembrane region" description="Helical" evidence="6">
    <location>
        <begin position="274"/>
        <end position="292"/>
    </location>
</feature>
<name>A0A370K448_9GAMM</name>
<feature type="transmembrane region" description="Helical" evidence="6">
    <location>
        <begin position="233"/>
        <end position="254"/>
    </location>
</feature>
<feature type="transmembrane region" description="Helical" evidence="6">
    <location>
        <begin position="299"/>
        <end position="318"/>
    </location>
</feature>
<dbReference type="InterPro" id="IPR011701">
    <property type="entry name" value="MFS"/>
</dbReference>
<dbReference type="InterPro" id="IPR050189">
    <property type="entry name" value="MFS_Efflux_Transporters"/>
</dbReference>
<dbReference type="InterPro" id="IPR020846">
    <property type="entry name" value="MFS_dom"/>
</dbReference>
<feature type="transmembrane region" description="Helical" evidence="6">
    <location>
        <begin position="116"/>
        <end position="136"/>
    </location>
</feature>
<feature type="domain" description="Major facilitator superfamily (MFS) profile" evidence="7">
    <location>
        <begin position="24"/>
        <end position="428"/>
    </location>
</feature>
<keyword evidence="5 6" id="KW-0472">Membrane</keyword>
<protein>
    <submittedName>
        <fullName evidence="8">MFS transporter</fullName>
    </submittedName>
</protein>
<evidence type="ECO:0000256" key="3">
    <source>
        <dbReference type="ARBA" id="ARBA00022692"/>
    </source>
</evidence>
<feature type="transmembrane region" description="Helical" evidence="6">
    <location>
        <begin position="324"/>
        <end position="343"/>
    </location>
</feature>
<feature type="transmembrane region" description="Helical" evidence="6">
    <location>
        <begin position="91"/>
        <end position="109"/>
    </location>
</feature>
<keyword evidence="3 6" id="KW-0812">Transmembrane</keyword>
<dbReference type="AlphaFoldDB" id="A0A370K448"/>
<evidence type="ECO:0000313" key="9">
    <source>
        <dbReference type="Proteomes" id="UP000254711"/>
    </source>
</evidence>
<dbReference type="InterPro" id="IPR036259">
    <property type="entry name" value="MFS_trans_sf"/>
</dbReference>
<proteinExistence type="predicted"/>
<dbReference type="EMBL" id="QQSY01000005">
    <property type="protein sequence ID" value="RDI97431.1"/>
    <property type="molecule type" value="Genomic_DNA"/>
</dbReference>